<dbReference type="Gene3D" id="1.10.357.10">
    <property type="entry name" value="Tetracycline Repressor, domain 2"/>
    <property type="match status" value="1"/>
</dbReference>
<evidence type="ECO:0000256" key="4">
    <source>
        <dbReference type="PROSITE-ProRule" id="PRU00335"/>
    </source>
</evidence>
<dbReference type="Pfam" id="PF00440">
    <property type="entry name" value="TetR_N"/>
    <property type="match status" value="1"/>
</dbReference>
<accession>A0A1S1LB81</accession>
<dbReference type="SUPFAM" id="SSF48498">
    <property type="entry name" value="Tetracyclin repressor-like, C-terminal domain"/>
    <property type="match status" value="1"/>
</dbReference>
<organism evidence="7 8">
    <name type="scientific">Mycobacteroides franklinii</name>
    <dbReference type="NCBI Taxonomy" id="948102"/>
    <lineage>
        <taxon>Bacteria</taxon>
        <taxon>Bacillati</taxon>
        <taxon>Actinomycetota</taxon>
        <taxon>Actinomycetes</taxon>
        <taxon>Mycobacteriales</taxon>
        <taxon>Mycobacteriaceae</taxon>
        <taxon>Mycobacteroides</taxon>
    </lineage>
</organism>
<dbReference type="PROSITE" id="PS50977">
    <property type="entry name" value="HTH_TETR_2"/>
    <property type="match status" value="1"/>
</dbReference>
<sequence length="221" mass="23793">MVQQARQRNSRGQGALLRDEILSAATRVIDDAQTEGEVSLRSIARAAGIAAPSVYSHFDDRDDVLDAVAESSWAQVCEEIAERSSTGSTPRDRLVLGCQAYVSFAQRYPLRYALMTQSADIPSAAKQALEIVTRGLLACRGKQARASAASGKIAAALSVALHGVAMLHRTDVPNLWLSDFSTDEIIGSLVDSAILQQDKMSTSPDRRAGEHRAQTKKPKTA</sequence>
<dbReference type="InterPro" id="IPR050109">
    <property type="entry name" value="HTH-type_TetR-like_transc_reg"/>
</dbReference>
<dbReference type="GO" id="GO:0000976">
    <property type="term" value="F:transcription cis-regulatory region binding"/>
    <property type="evidence" value="ECO:0007669"/>
    <property type="project" value="TreeGrafter"/>
</dbReference>
<protein>
    <submittedName>
        <fullName evidence="7">TetR family transcriptional regulator</fullName>
    </submittedName>
</protein>
<comment type="caution">
    <text evidence="7">The sequence shown here is derived from an EMBL/GenBank/DDBJ whole genome shotgun (WGS) entry which is preliminary data.</text>
</comment>
<dbReference type="PANTHER" id="PTHR30055">
    <property type="entry name" value="HTH-TYPE TRANSCRIPTIONAL REGULATOR RUTR"/>
    <property type="match status" value="1"/>
</dbReference>
<dbReference type="RefSeq" id="WP_070939362.1">
    <property type="nucleotide sequence ID" value="NZ_MLIK01000019.1"/>
</dbReference>
<dbReference type="STRING" id="948102.BKG76_18675"/>
<dbReference type="SUPFAM" id="SSF46689">
    <property type="entry name" value="Homeodomain-like"/>
    <property type="match status" value="1"/>
</dbReference>
<dbReference type="InterPro" id="IPR036271">
    <property type="entry name" value="Tet_transcr_reg_TetR-rel_C_sf"/>
</dbReference>
<reference evidence="7 8" key="1">
    <citation type="submission" date="2016-10" db="EMBL/GenBank/DDBJ databases">
        <title>Evaluation of Human, Veterinary and Environmental Mycobacterium chelonae Isolates by Core Genome Phylogenomic Analysis, Targeted Gene Comparison, and Anti-microbial Susceptibility Patterns: A Tale of Mistaken Identities.</title>
        <authorList>
            <person name="Fogelson S.B."/>
            <person name="Camus A.C."/>
            <person name="Lorenz W."/>
            <person name="Vasireddy R."/>
            <person name="Vasireddy S."/>
            <person name="Smith T."/>
            <person name="Brown-Elliott B.A."/>
            <person name="Wallace R.J.Jr."/>
            <person name="Hasan N.A."/>
            <person name="Reischl U."/>
            <person name="Sanchez S."/>
        </authorList>
    </citation>
    <scope>NUCLEOTIDE SEQUENCE [LARGE SCALE GENOMIC DNA]</scope>
    <source>
        <strain evidence="7 8">1559</strain>
    </source>
</reference>
<name>A0A1S1LB81_9MYCO</name>
<evidence type="ECO:0000256" key="3">
    <source>
        <dbReference type="ARBA" id="ARBA00023163"/>
    </source>
</evidence>
<evidence type="ECO:0000313" key="7">
    <source>
        <dbReference type="EMBL" id="OHU22931.1"/>
    </source>
</evidence>
<dbReference type="EMBL" id="MLIK01000019">
    <property type="protein sequence ID" value="OHU22931.1"/>
    <property type="molecule type" value="Genomic_DNA"/>
</dbReference>
<evidence type="ECO:0000256" key="5">
    <source>
        <dbReference type="SAM" id="MobiDB-lite"/>
    </source>
</evidence>
<proteinExistence type="predicted"/>
<evidence type="ECO:0000313" key="8">
    <source>
        <dbReference type="Proteomes" id="UP000179616"/>
    </source>
</evidence>
<dbReference type="PANTHER" id="PTHR30055:SF234">
    <property type="entry name" value="HTH-TYPE TRANSCRIPTIONAL REGULATOR BETI"/>
    <property type="match status" value="1"/>
</dbReference>
<dbReference type="GO" id="GO:0003700">
    <property type="term" value="F:DNA-binding transcription factor activity"/>
    <property type="evidence" value="ECO:0007669"/>
    <property type="project" value="TreeGrafter"/>
</dbReference>
<feature type="DNA-binding region" description="H-T-H motif" evidence="4">
    <location>
        <begin position="39"/>
        <end position="58"/>
    </location>
</feature>
<dbReference type="Pfam" id="PF13305">
    <property type="entry name" value="TetR_C_33"/>
    <property type="match status" value="1"/>
</dbReference>
<keyword evidence="1" id="KW-0805">Transcription regulation</keyword>
<feature type="compositionally biased region" description="Basic and acidic residues" evidence="5">
    <location>
        <begin position="204"/>
        <end position="213"/>
    </location>
</feature>
<dbReference type="InterPro" id="IPR001647">
    <property type="entry name" value="HTH_TetR"/>
</dbReference>
<dbReference type="InterPro" id="IPR009057">
    <property type="entry name" value="Homeodomain-like_sf"/>
</dbReference>
<evidence type="ECO:0000256" key="2">
    <source>
        <dbReference type="ARBA" id="ARBA00023125"/>
    </source>
</evidence>
<dbReference type="InterPro" id="IPR025996">
    <property type="entry name" value="MT1864/Rv1816-like_C"/>
</dbReference>
<evidence type="ECO:0000256" key="1">
    <source>
        <dbReference type="ARBA" id="ARBA00023015"/>
    </source>
</evidence>
<evidence type="ECO:0000259" key="6">
    <source>
        <dbReference type="PROSITE" id="PS50977"/>
    </source>
</evidence>
<dbReference type="Proteomes" id="UP000179616">
    <property type="component" value="Unassembled WGS sequence"/>
</dbReference>
<keyword evidence="2 4" id="KW-0238">DNA-binding</keyword>
<feature type="region of interest" description="Disordered" evidence="5">
    <location>
        <begin position="198"/>
        <end position="221"/>
    </location>
</feature>
<dbReference type="AlphaFoldDB" id="A0A1S1LB81"/>
<keyword evidence="3" id="KW-0804">Transcription</keyword>
<feature type="domain" description="HTH tetR-type" evidence="6">
    <location>
        <begin position="15"/>
        <end position="76"/>
    </location>
</feature>
<dbReference type="OrthoDB" id="8222629at2"/>
<dbReference type="GeneID" id="57168840"/>
<gene>
    <name evidence="7" type="ORF">BKG76_18675</name>
</gene>